<dbReference type="InterPro" id="IPR003737">
    <property type="entry name" value="GlcNAc_PI_deacetylase-related"/>
</dbReference>
<reference evidence="1 2" key="1">
    <citation type="submission" date="2015-09" db="EMBL/GenBank/DDBJ databases">
        <title>Draft genome sequence of Alicyclobacillus ferrooxydans DSM 22381.</title>
        <authorList>
            <person name="Hemp J."/>
        </authorList>
    </citation>
    <scope>NUCLEOTIDE SEQUENCE [LARGE SCALE GENOMIC DNA]</scope>
    <source>
        <strain evidence="1 2">TC-34</strain>
    </source>
</reference>
<evidence type="ECO:0000313" key="1">
    <source>
        <dbReference type="EMBL" id="KPV43355.1"/>
    </source>
</evidence>
<protein>
    <recommendedName>
        <fullName evidence="3">LmbE family protein</fullName>
    </recommendedName>
</protein>
<dbReference type="Gene3D" id="3.40.50.10320">
    <property type="entry name" value="LmbE-like"/>
    <property type="match status" value="1"/>
</dbReference>
<dbReference type="EMBL" id="LJCO01000052">
    <property type="protein sequence ID" value="KPV43355.1"/>
    <property type="molecule type" value="Genomic_DNA"/>
</dbReference>
<dbReference type="OrthoDB" id="9790023at2"/>
<accession>A0A0P9CJZ6</accession>
<dbReference type="GO" id="GO:0016811">
    <property type="term" value="F:hydrolase activity, acting on carbon-nitrogen (but not peptide) bonds, in linear amides"/>
    <property type="evidence" value="ECO:0007669"/>
    <property type="project" value="TreeGrafter"/>
</dbReference>
<comment type="caution">
    <text evidence="1">The sequence shown here is derived from an EMBL/GenBank/DDBJ whole genome shotgun (WGS) entry which is preliminary data.</text>
</comment>
<gene>
    <name evidence="1" type="ORF">AN477_12980</name>
</gene>
<evidence type="ECO:0008006" key="3">
    <source>
        <dbReference type="Google" id="ProtNLM"/>
    </source>
</evidence>
<dbReference type="STRING" id="471514.AN477_12980"/>
<dbReference type="Proteomes" id="UP000050482">
    <property type="component" value="Unassembled WGS sequence"/>
</dbReference>
<organism evidence="1 2">
    <name type="scientific">Alicyclobacillus ferrooxydans</name>
    <dbReference type="NCBI Taxonomy" id="471514"/>
    <lineage>
        <taxon>Bacteria</taxon>
        <taxon>Bacillati</taxon>
        <taxon>Bacillota</taxon>
        <taxon>Bacilli</taxon>
        <taxon>Bacillales</taxon>
        <taxon>Alicyclobacillaceae</taxon>
        <taxon>Alicyclobacillus</taxon>
    </lineage>
</organism>
<dbReference type="AlphaFoldDB" id="A0A0P9CJZ6"/>
<keyword evidence="2" id="KW-1185">Reference proteome</keyword>
<dbReference type="RefSeq" id="WP_054969590.1">
    <property type="nucleotide sequence ID" value="NZ_LJCO01000052.1"/>
</dbReference>
<dbReference type="PANTHER" id="PTHR12993:SF11">
    <property type="entry name" value="N-ACETYLGLUCOSAMINYL-PHOSPHATIDYLINOSITOL DE-N-ACETYLASE"/>
    <property type="match status" value="1"/>
</dbReference>
<dbReference type="PATRIC" id="fig|471514.4.peg.2417"/>
<name>A0A0P9CJZ6_9BACL</name>
<dbReference type="PANTHER" id="PTHR12993">
    <property type="entry name" value="N-ACETYLGLUCOSAMINYL-PHOSPHATIDYLINOSITOL DE-N-ACETYLASE-RELATED"/>
    <property type="match status" value="1"/>
</dbReference>
<evidence type="ECO:0000313" key="2">
    <source>
        <dbReference type="Proteomes" id="UP000050482"/>
    </source>
</evidence>
<proteinExistence type="predicted"/>
<dbReference type="InterPro" id="IPR024078">
    <property type="entry name" value="LmbE-like_dom_sf"/>
</dbReference>
<dbReference type="SUPFAM" id="SSF102588">
    <property type="entry name" value="LmbE-like"/>
    <property type="match status" value="1"/>
</dbReference>
<dbReference type="Pfam" id="PF02585">
    <property type="entry name" value="PIG-L"/>
    <property type="match status" value="1"/>
</dbReference>
<sequence length="225" mass="25086">MADVLAIFAHPDDETFICGGSLAQFAAKGQKVALVCATKGEMGRRVGVPPTATRETLPKLRETELRNACAALSIENLTFLGYRDKTLEIQPIDEMVDSLVHILNDEHPSVVITFHERLGGHQDHCTIGRAARLAFERYAKDCKDDPTLLYVAWAGMASDPKAYGLDPKDIVQVDVRDALAQKLKAFRAHKTQSDLNSWLWKKDARAMDRLSAHEYFIRAEGPRVL</sequence>